<evidence type="ECO:0000256" key="4">
    <source>
        <dbReference type="PIRSR" id="PIRSR603782-2"/>
    </source>
</evidence>
<dbReference type="Proteomes" id="UP000196102">
    <property type="component" value="Unassembled WGS sequence"/>
</dbReference>
<dbReference type="Pfam" id="PF02630">
    <property type="entry name" value="SCO1-SenC"/>
    <property type="match status" value="1"/>
</dbReference>
<reference evidence="8" key="1">
    <citation type="journal article" date="2017" name="Proc. Natl. Acad. Sci. U.S.A.">
        <title>Simulation of Deepwater Horizon oil plume reveals substrate specialization within a complex community of hydrocarbon-degraders.</title>
        <authorList>
            <person name="Hu P."/>
            <person name="Dubinsky E.A."/>
            <person name="Probst A.J."/>
            <person name="Wang J."/>
            <person name="Sieber C.M.K."/>
            <person name="Tom L.M."/>
            <person name="Gardinali P."/>
            <person name="Banfield J.F."/>
            <person name="Atlas R.M."/>
            <person name="Andersen G.L."/>
        </authorList>
    </citation>
    <scope>NUCLEOTIDE SEQUENCE [LARGE SCALE GENOMIC DNA]</scope>
</reference>
<evidence type="ECO:0000256" key="3">
    <source>
        <dbReference type="PIRSR" id="PIRSR603782-1"/>
    </source>
</evidence>
<dbReference type="PANTHER" id="PTHR12151">
    <property type="entry name" value="ELECTRON TRANSPORT PROTIN SCO1/SENC FAMILY MEMBER"/>
    <property type="match status" value="1"/>
</dbReference>
<gene>
    <name evidence="7" type="ORF">A9Q93_06780</name>
</gene>
<dbReference type="InterPro" id="IPR036249">
    <property type="entry name" value="Thioredoxin-like_sf"/>
</dbReference>
<dbReference type="SUPFAM" id="SSF52833">
    <property type="entry name" value="Thioredoxin-like"/>
    <property type="match status" value="1"/>
</dbReference>
<keyword evidence="3" id="KW-0479">Metal-binding</keyword>
<dbReference type="AlphaFoldDB" id="A0A1Z8AYM3"/>
<feature type="domain" description="Thioredoxin" evidence="6">
    <location>
        <begin position="56"/>
        <end position="221"/>
    </location>
</feature>
<dbReference type="InterPro" id="IPR003782">
    <property type="entry name" value="SCO1/SenC"/>
</dbReference>
<dbReference type="EMBL" id="MAAX01000108">
    <property type="protein sequence ID" value="OUS15444.1"/>
    <property type="molecule type" value="Genomic_DNA"/>
</dbReference>
<evidence type="ECO:0000313" key="7">
    <source>
        <dbReference type="EMBL" id="OUS15444.1"/>
    </source>
</evidence>
<dbReference type="PROSITE" id="PS51352">
    <property type="entry name" value="THIOREDOXIN_2"/>
    <property type="match status" value="1"/>
</dbReference>
<feature type="binding site" evidence="3">
    <location>
        <position position="183"/>
    </location>
    <ligand>
        <name>Cu cation</name>
        <dbReference type="ChEBI" id="CHEBI:23378"/>
    </ligand>
</feature>
<name>A0A1Z8AYM3_9FLAO</name>
<dbReference type="RefSeq" id="WP_303686651.1">
    <property type="nucleotide sequence ID" value="NZ_CAJXYO010000001.1"/>
</dbReference>
<feature type="binding site" evidence="3">
    <location>
        <position position="94"/>
    </location>
    <ligand>
        <name>Cu cation</name>
        <dbReference type="ChEBI" id="CHEBI:23378"/>
    </ligand>
</feature>
<dbReference type="GO" id="GO:0046872">
    <property type="term" value="F:metal ion binding"/>
    <property type="evidence" value="ECO:0007669"/>
    <property type="project" value="UniProtKB-KW"/>
</dbReference>
<proteinExistence type="inferred from homology"/>
<organism evidence="7 8">
    <name type="scientific">Nonlabens dokdonensis</name>
    <dbReference type="NCBI Taxonomy" id="328515"/>
    <lineage>
        <taxon>Bacteria</taxon>
        <taxon>Pseudomonadati</taxon>
        <taxon>Bacteroidota</taxon>
        <taxon>Flavobacteriia</taxon>
        <taxon>Flavobacteriales</taxon>
        <taxon>Flavobacteriaceae</taxon>
        <taxon>Nonlabens</taxon>
    </lineage>
</organism>
<evidence type="ECO:0000313" key="8">
    <source>
        <dbReference type="Proteomes" id="UP000196102"/>
    </source>
</evidence>
<keyword evidence="5" id="KW-0812">Transmembrane</keyword>
<feature type="disulfide bond" description="Redox-active" evidence="4">
    <location>
        <begin position="94"/>
        <end position="98"/>
    </location>
</feature>
<feature type="binding site" evidence="3">
    <location>
        <position position="98"/>
    </location>
    <ligand>
        <name>Cu cation</name>
        <dbReference type="ChEBI" id="CHEBI:23378"/>
    </ligand>
</feature>
<keyword evidence="5" id="KW-0472">Membrane</keyword>
<dbReference type="PANTHER" id="PTHR12151:SF25">
    <property type="entry name" value="LINALOOL DEHYDRATASE_ISOMERASE DOMAIN-CONTAINING PROTEIN"/>
    <property type="match status" value="1"/>
</dbReference>
<feature type="transmembrane region" description="Helical" evidence="5">
    <location>
        <begin position="12"/>
        <end position="30"/>
    </location>
</feature>
<evidence type="ECO:0000256" key="1">
    <source>
        <dbReference type="ARBA" id="ARBA00010996"/>
    </source>
</evidence>
<accession>A0A1Z8AYM3</accession>
<evidence type="ECO:0000256" key="2">
    <source>
        <dbReference type="ARBA" id="ARBA00023008"/>
    </source>
</evidence>
<keyword evidence="4" id="KW-1015">Disulfide bond</keyword>
<dbReference type="Gene3D" id="3.40.30.10">
    <property type="entry name" value="Glutaredoxin"/>
    <property type="match status" value="1"/>
</dbReference>
<comment type="similarity">
    <text evidence="1">Belongs to the SCO1/2 family.</text>
</comment>
<comment type="caution">
    <text evidence="7">The sequence shown here is derived from an EMBL/GenBank/DDBJ whole genome shotgun (WGS) entry which is preliminary data.</text>
</comment>
<protein>
    <submittedName>
        <fullName evidence="7">SCO family protein</fullName>
    </submittedName>
</protein>
<evidence type="ECO:0000256" key="5">
    <source>
        <dbReference type="SAM" id="Phobius"/>
    </source>
</evidence>
<evidence type="ECO:0000259" key="6">
    <source>
        <dbReference type="PROSITE" id="PS51352"/>
    </source>
</evidence>
<keyword evidence="5" id="KW-1133">Transmembrane helix</keyword>
<dbReference type="CDD" id="cd02968">
    <property type="entry name" value="SCO"/>
    <property type="match status" value="1"/>
</dbReference>
<dbReference type="InterPro" id="IPR013766">
    <property type="entry name" value="Thioredoxin_domain"/>
</dbReference>
<sequence>MLQFLDKNKWRILFMVILCGGILASFQYALTPEKTLPIRQPDEFDPSLVDDSMLFVKKYHKIAPFELVNQNGDTITQDDYTGKIYVADFFFTTCPTICPVMTKNMMLVQEEFKDDPEVMILSHSVTPEIDSVEVLKKYAVKKGVLDHKWNLVTGDRKQIYDLARKSYLAAKENKYGGEYALVHTENFLLVDKEGRLRSRSYDGTDAEDVEKLIEDIYILKDMYKRQRD</sequence>
<keyword evidence="2 3" id="KW-0186">Copper</keyword>